<feature type="compositionally biased region" description="Basic and acidic residues" evidence="1">
    <location>
        <begin position="92"/>
        <end position="113"/>
    </location>
</feature>
<reference evidence="3" key="1">
    <citation type="journal article" date="2013" name="Science">
        <title>The Amborella genome and the evolution of flowering plants.</title>
        <authorList>
            <consortium name="Amborella Genome Project"/>
        </authorList>
    </citation>
    <scope>NUCLEOTIDE SEQUENCE [LARGE SCALE GENOMIC DNA]</scope>
</reference>
<protein>
    <submittedName>
        <fullName evidence="2">Uncharacterized protein</fullName>
    </submittedName>
</protein>
<dbReference type="EMBL" id="KI395392">
    <property type="protein sequence ID" value="ERM98314.1"/>
    <property type="molecule type" value="Genomic_DNA"/>
</dbReference>
<sequence>MGNFKHDEGDDEVIESDERCDSLGMVSMDVRDEGNDEGEDGVTHWGWLTAEELSLVRGARPGTRVNGANNPGSSSGQRMALPGSRQRRHARVHTDAGRTAHVRDTRDRNACGG</sequence>
<dbReference type="HOGENOM" id="CLU_2136870_0_0_1"/>
<name>W1NUH8_AMBTC</name>
<evidence type="ECO:0000313" key="2">
    <source>
        <dbReference type="EMBL" id="ERM98314.1"/>
    </source>
</evidence>
<dbReference type="Proteomes" id="UP000017836">
    <property type="component" value="Unassembled WGS sequence"/>
</dbReference>
<gene>
    <name evidence="2" type="ORF">AMTR_s00094p00134250</name>
</gene>
<accession>W1NUH8</accession>
<feature type="region of interest" description="Disordered" evidence="1">
    <location>
        <begin position="1"/>
        <end position="24"/>
    </location>
</feature>
<proteinExistence type="predicted"/>
<evidence type="ECO:0000256" key="1">
    <source>
        <dbReference type="SAM" id="MobiDB-lite"/>
    </source>
</evidence>
<feature type="compositionally biased region" description="Polar residues" evidence="1">
    <location>
        <begin position="66"/>
        <end position="77"/>
    </location>
</feature>
<dbReference type="Gramene" id="ERM98314">
    <property type="protein sequence ID" value="ERM98314"/>
    <property type="gene ID" value="AMTR_s00094p00134250"/>
</dbReference>
<keyword evidence="3" id="KW-1185">Reference proteome</keyword>
<feature type="region of interest" description="Disordered" evidence="1">
    <location>
        <begin position="59"/>
        <end position="113"/>
    </location>
</feature>
<dbReference type="AlphaFoldDB" id="W1NUH8"/>
<organism evidence="2 3">
    <name type="scientific">Amborella trichopoda</name>
    <dbReference type="NCBI Taxonomy" id="13333"/>
    <lineage>
        <taxon>Eukaryota</taxon>
        <taxon>Viridiplantae</taxon>
        <taxon>Streptophyta</taxon>
        <taxon>Embryophyta</taxon>
        <taxon>Tracheophyta</taxon>
        <taxon>Spermatophyta</taxon>
        <taxon>Magnoliopsida</taxon>
        <taxon>Amborellales</taxon>
        <taxon>Amborellaceae</taxon>
        <taxon>Amborella</taxon>
    </lineage>
</organism>
<evidence type="ECO:0000313" key="3">
    <source>
        <dbReference type="Proteomes" id="UP000017836"/>
    </source>
</evidence>